<evidence type="ECO:0000256" key="1">
    <source>
        <dbReference type="SAM" id="Phobius"/>
    </source>
</evidence>
<evidence type="ECO:0000313" key="4">
    <source>
        <dbReference type="Proteomes" id="UP000198916"/>
    </source>
</evidence>
<dbReference type="PIRSF" id="PIRSF036389">
    <property type="entry name" value="IOR_B"/>
    <property type="match status" value="1"/>
</dbReference>
<dbReference type="AlphaFoldDB" id="A0A1H7MPT9"/>
<dbReference type="OrthoDB" id="9759099at2"/>
<gene>
    <name evidence="3" type="ORF">SAMN05421740_103596</name>
</gene>
<keyword evidence="4" id="KW-1185">Reference proteome</keyword>
<name>A0A1H7MPT9_9SPHI</name>
<proteinExistence type="predicted"/>
<dbReference type="Pfam" id="PF20256">
    <property type="entry name" value="MoCoBD_2"/>
    <property type="match status" value="2"/>
</dbReference>
<dbReference type="SMART" id="SM01008">
    <property type="entry name" value="Ald_Xan_dh_C"/>
    <property type="match status" value="1"/>
</dbReference>
<dbReference type="SUPFAM" id="SSF56003">
    <property type="entry name" value="Molybdenum cofactor-binding domain"/>
    <property type="match status" value="2"/>
</dbReference>
<reference evidence="4" key="1">
    <citation type="submission" date="2016-10" db="EMBL/GenBank/DDBJ databases">
        <authorList>
            <person name="Varghese N."/>
            <person name="Submissions S."/>
        </authorList>
    </citation>
    <scope>NUCLEOTIDE SEQUENCE [LARGE SCALE GENOMIC DNA]</scope>
    <source>
        <strain evidence="4">Jip14</strain>
    </source>
</reference>
<dbReference type="Gene3D" id="3.30.365.10">
    <property type="entry name" value="Aldehyde oxidase/xanthine dehydrogenase, molybdopterin binding domain"/>
    <property type="match status" value="4"/>
</dbReference>
<dbReference type="RefSeq" id="WP_090605190.1">
    <property type="nucleotide sequence ID" value="NZ_FNZR01000003.1"/>
</dbReference>
<protein>
    <submittedName>
        <fullName evidence="3">Isoquinoline 1-oxidoreductase</fullName>
    </submittedName>
</protein>
<dbReference type="InterPro" id="IPR037165">
    <property type="entry name" value="AldOxase/xan_DH_Mopterin-bd_sf"/>
</dbReference>
<feature type="transmembrane region" description="Helical" evidence="1">
    <location>
        <begin position="20"/>
        <end position="41"/>
    </location>
</feature>
<dbReference type="Gene3D" id="3.90.1170.50">
    <property type="entry name" value="Aldehyde oxidase/xanthine dehydrogenase, a/b hammerhead"/>
    <property type="match status" value="2"/>
</dbReference>
<dbReference type="PANTHER" id="PTHR47495">
    <property type="entry name" value="ALDEHYDE DEHYDROGENASE"/>
    <property type="match status" value="1"/>
</dbReference>
<accession>A0A1H7MPT9</accession>
<keyword evidence="1" id="KW-0472">Membrane</keyword>
<dbReference type="InterPro" id="IPR000674">
    <property type="entry name" value="Ald_Oxase/Xan_DH_a/b"/>
</dbReference>
<dbReference type="InterPro" id="IPR008274">
    <property type="entry name" value="AldOxase/xan_DH_MoCoBD1"/>
</dbReference>
<evidence type="ECO:0000313" key="3">
    <source>
        <dbReference type="EMBL" id="SEL13131.1"/>
    </source>
</evidence>
<organism evidence="3 4">
    <name type="scientific">Parapedobacter koreensis</name>
    <dbReference type="NCBI Taxonomy" id="332977"/>
    <lineage>
        <taxon>Bacteria</taxon>
        <taxon>Pseudomonadati</taxon>
        <taxon>Bacteroidota</taxon>
        <taxon>Sphingobacteriia</taxon>
        <taxon>Sphingobacteriales</taxon>
        <taxon>Sphingobacteriaceae</taxon>
        <taxon>Parapedobacter</taxon>
    </lineage>
</organism>
<keyword evidence="1" id="KW-0812">Transmembrane</keyword>
<dbReference type="PANTHER" id="PTHR47495:SF1">
    <property type="entry name" value="BLL3820 PROTEIN"/>
    <property type="match status" value="1"/>
</dbReference>
<dbReference type="Pfam" id="PF02738">
    <property type="entry name" value="MoCoBD_1"/>
    <property type="match status" value="1"/>
</dbReference>
<dbReference type="EMBL" id="FNZR01000003">
    <property type="protein sequence ID" value="SEL13131.1"/>
    <property type="molecule type" value="Genomic_DNA"/>
</dbReference>
<dbReference type="Proteomes" id="UP000198916">
    <property type="component" value="Unassembled WGS sequence"/>
</dbReference>
<dbReference type="InterPro" id="IPR012368">
    <property type="entry name" value="OxRdtase_Mopterin-bd_su_IorB"/>
</dbReference>
<dbReference type="GO" id="GO:0016491">
    <property type="term" value="F:oxidoreductase activity"/>
    <property type="evidence" value="ECO:0007669"/>
    <property type="project" value="InterPro"/>
</dbReference>
<sequence length="702" mass="76129">MDKSTTATLENTATITRRNFFRLLGGGVAVVVSQSCIYGWADSPAVGKDLTVDDDSIAAWIHIHEDGKVSVFTGKVEVGQNIRTSLAQVVAEELFVSIQRITMIMGDTLMTPYDAGTFGSRSIPYMGPQLRKAAASLRKALLEKAAKALKVPVESLRTEAGEIVHDASNSTLPYGSLTRGEKLLLPIDEEVALIAADSWTVAGTSVPKVNGHDFVTGKHQYTSDMALPDMVYGKILRAPAYGMTLVAADIEKARTIPGVTVVEAGDFIGVVAPDPQMATNALAAISVQWDASPQPSKADIFSYLKENAQQGREDDGTQRETRRVFDASENRLEHRVEVQYIAHVPLEPRAAVAQWDGSQLTVWTGTQRPFGVQEELAGAFSVAKEQVRVIMPDTGSAYGGKHSGEAAVEAARLAKAVGKAVKVVWTREEEFKWAYFRPAGLIEVAAALDSDGSIASWEFHNYNSGNAGIDFPYRARTKHIQYHPSRTPLKQGSYRGLAATANVFAIECMMDDLARQLRVDPLDFRLRQLTDERMQAVLETAAERFGWKEAKAAGHGFGIACGFVKNSYIATCAEVAYDRSDEQLHVIRLVAAYDCGAIVNPKHLENQVLGAILQGLGGALFEEIDFRDGRILNPTLSSYRVPRFSDIPPLDIVLIGRKDVPSAGAGETPIVGTAPAIRNAIADATGIKLHKLPMIPQGLKNN</sequence>
<dbReference type="InterPro" id="IPR046867">
    <property type="entry name" value="AldOxase/xan_DH_MoCoBD2"/>
</dbReference>
<evidence type="ECO:0000259" key="2">
    <source>
        <dbReference type="SMART" id="SM01008"/>
    </source>
</evidence>
<keyword evidence="1" id="KW-1133">Transmembrane helix</keyword>
<dbReference type="STRING" id="332977.SAMN05421740_103596"/>
<dbReference type="InterPro" id="IPR052516">
    <property type="entry name" value="N-heterocyclic_Hydroxylase"/>
</dbReference>
<feature type="domain" description="Aldehyde oxidase/xanthine dehydrogenase a/b hammerhead" evidence="2">
    <location>
        <begin position="216"/>
        <end position="293"/>
    </location>
</feature>